<feature type="region of interest" description="Disordered" evidence="1">
    <location>
        <begin position="411"/>
        <end position="432"/>
    </location>
</feature>
<evidence type="ECO:0000313" key="2">
    <source>
        <dbReference type="EMBL" id="KAK6498856.1"/>
    </source>
</evidence>
<gene>
    <name evidence="2" type="ORF">TWF481_011428</name>
</gene>
<dbReference type="AlphaFoldDB" id="A0AAV9VZR1"/>
<evidence type="ECO:0000313" key="3">
    <source>
        <dbReference type="Proteomes" id="UP001370758"/>
    </source>
</evidence>
<feature type="compositionally biased region" description="Basic and acidic residues" evidence="1">
    <location>
        <begin position="39"/>
        <end position="51"/>
    </location>
</feature>
<feature type="region of interest" description="Disordered" evidence="1">
    <location>
        <begin position="116"/>
        <end position="169"/>
    </location>
</feature>
<evidence type="ECO:0000256" key="1">
    <source>
        <dbReference type="SAM" id="MobiDB-lite"/>
    </source>
</evidence>
<feature type="region of interest" description="Disordered" evidence="1">
    <location>
        <begin position="636"/>
        <end position="674"/>
    </location>
</feature>
<reference evidence="2 3" key="1">
    <citation type="submission" date="2023-08" db="EMBL/GenBank/DDBJ databases">
        <authorList>
            <person name="Palmer J.M."/>
        </authorList>
    </citation>
    <scope>NUCLEOTIDE SEQUENCE [LARGE SCALE GENOMIC DNA]</scope>
    <source>
        <strain evidence="2 3">TWF481</strain>
    </source>
</reference>
<organism evidence="2 3">
    <name type="scientific">Arthrobotrys musiformis</name>
    <dbReference type="NCBI Taxonomy" id="47236"/>
    <lineage>
        <taxon>Eukaryota</taxon>
        <taxon>Fungi</taxon>
        <taxon>Dikarya</taxon>
        <taxon>Ascomycota</taxon>
        <taxon>Pezizomycotina</taxon>
        <taxon>Orbiliomycetes</taxon>
        <taxon>Orbiliales</taxon>
        <taxon>Orbiliaceae</taxon>
        <taxon>Arthrobotrys</taxon>
    </lineage>
</organism>
<feature type="compositionally biased region" description="Low complexity" evidence="1">
    <location>
        <begin position="116"/>
        <end position="136"/>
    </location>
</feature>
<comment type="caution">
    <text evidence="2">The sequence shown here is derived from an EMBL/GenBank/DDBJ whole genome shotgun (WGS) entry which is preliminary data.</text>
</comment>
<protein>
    <submittedName>
        <fullName evidence="2">Uncharacterized protein</fullName>
    </submittedName>
</protein>
<accession>A0AAV9VZR1</accession>
<feature type="region of interest" description="Disordered" evidence="1">
    <location>
        <begin position="1"/>
        <end position="71"/>
    </location>
</feature>
<feature type="compositionally biased region" description="Polar residues" evidence="1">
    <location>
        <begin position="411"/>
        <end position="424"/>
    </location>
</feature>
<dbReference type="Proteomes" id="UP001370758">
    <property type="component" value="Unassembled WGS sequence"/>
</dbReference>
<sequence length="744" mass="81846">MAEQENIPPPQPARPAPPLPASLSPSPACSPPSSSPPHNHLDIRFDWEPKKASTATSSAQGGYSRRNEEESYVLEGSKAQNTAVASLLFTSDNNLSTTPIHGIEYRLITKPLPTASSSSTLSSSSIPSSPHHSSPHPSSPIPIPSHTSSSYIRSRRSSLQLPHRPSNLNLADKMPRQSVFIYLDRDAVISILSTLEHMDPTKMDIYLHSQVSISQEARGFCHETTVSDFLEAFMDPMLDPTITRRLRTCWWSLECTLPNGVIIIHSLSQSLYDNVFIFKFSPVTGVFCKLVPQEISDMRGYVQNQSKEYNPKLFPRVPAAQKNLSDREKLRAQLASGGSGPMRSAARSMTNLANTVGRRLSGSSFNMTTMSSGILTSLKNSIIPNLMSWNSAPSSSSFSFAGFTTHPNITTAALSSPQKGQENRPSVFKPKRQPFLRSAPATYIRHPLQTLRHHGSSVSVLSPAPLTSGDSSDIINTPAIILTTPEETTAILKLRASVPKVIKGKGFWQSMGETLTPKKFDTPTFVFWKDVFDQISFDTKVPNKASATFPVELNTNIYHQVADNLDRLLVGLTDMYVKKADGMQLDFIRMKIPSDEEDHQPFNVRMYQSSREASKPETEDPSKPKDLASLMATMMAEPSSAATGEEGEGAESEGSSASTALSDGAEPTEEEVGRQGQMLANNLKPDQKVRLDLQLSELEFSSVLLSQDTYLVEAVLAGWLADASEWIKESGLRWRHMLFDRQAH</sequence>
<dbReference type="EMBL" id="JAVHJL010000008">
    <property type="protein sequence ID" value="KAK6498856.1"/>
    <property type="molecule type" value="Genomic_DNA"/>
</dbReference>
<proteinExistence type="predicted"/>
<keyword evidence="3" id="KW-1185">Reference proteome</keyword>
<feature type="compositionally biased region" description="Pro residues" evidence="1">
    <location>
        <begin position="7"/>
        <end position="20"/>
    </location>
</feature>
<name>A0AAV9VZR1_9PEZI</name>